<dbReference type="Gene3D" id="3.10.180.10">
    <property type="entry name" value="2,3-Dihydroxybiphenyl 1,2-Dioxygenase, domain 1"/>
    <property type="match status" value="1"/>
</dbReference>
<dbReference type="InterPro" id="IPR029068">
    <property type="entry name" value="Glyas_Bleomycin-R_OHBP_Dase"/>
</dbReference>
<accession>A0A6J7HG90</accession>
<feature type="domain" description="PhnB-like" evidence="1">
    <location>
        <begin position="3"/>
        <end position="111"/>
    </location>
</feature>
<dbReference type="EMBL" id="CAFBPZ010000082">
    <property type="protein sequence ID" value="CAB5040488.1"/>
    <property type="molecule type" value="Genomic_DNA"/>
</dbReference>
<dbReference type="PANTHER" id="PTHR33990">
    <property type="entry name" value="PROTEIN YJDN-RELATED"/>
    <property type="match status" value="1"/>
</dbReference>
<sequence length="152" mass="16751">MTSIVPFLWFDHQAADAMDFYVDLFEDARVINVSKGGDDGPVFSVTFVIGDQVFQALNGGPHYKLNPATSWMVTCTSQEEIDRLWSALSQGGEPMQCGWITDRFGVTWQIVPDVLFSYLGNSDPGVASRVQAAMMKMTKFEISGLEQAALGE</sequence>
<evidence type="ECO:0000259" key="1">
    <source>
        <dbReference type="Pfam" id="PF06983"/>
    </source>
</evidence>
<reference evidence="2" key="1">
    <citation type="submission" date="2020-05" db="EMBL/GenBank/DDBJ databases">
        <authorList>
            <person name="Chiriac C."/>
            <person name="Salcher M."/>
            <person name="Ghai R."/>
            <person name="Kavagutti S V."/>
        </authorList>
    </citation>
    <scope>NUCLEOTIDE SEQUENCE</scope>
</reference>
<dbReference type="InterPro" id="IPR028973">
    <property type="entry name" value="PhnB-like"/>
</dbReference>
<dbReference type="EMBL" id="CAFBMC010000182">
    <property type="protein sequence ID" value="CAB4915240.1"/>
    <property type="molecule type" value="Genomic_DNA"/>
</dbReference>
<evidence type="ECO:0000313" key="2">
    <source>
        <dbReference type="EMBL" id="CAB4915240.1"/>
    </source>
</evidence>
<dbReference type="PIRSF" id="PIRSF021700">
    <property type="entry name" value="3_dmu_93_MTrfase"/>
    <property type="match status" value="1"/>
</dbReference>
<dbReference type="Pfam" id="PF06983">
    <property type="entry name" value="3-dmu-9_3-mt"/>
    <property type="match status" value="1"/>
</dbReference>
<name>A0A6J7HG90_9ZZZZ</name>
<evidence type="ECO:0000313" key="3">
    <source>
        <dbReference type="EMBL" id="CAB5040488.1"/>
    </source>
</evidence>
<organism evidence="2">
    <name type="scientific">freshwater metagenome</name>
    <dbReference type="NCBI Taxonomy" id="449393"/>
    <lineage>
        <taxon>unclassified sequences</taxon>
        <taxon>metagenomes</taxon>
        <taxon>ecological metagenomes</taxon>
    </lineage>
</organism>
<gene>
    <name evidence="2" type="ORF">UFOPK3495_01828</name>
    <name evidence="3" type="ORF">UFOPK4237_01150</name>
</gene>
<dbReference type="CDD" id="cd06588">
    <property type="entry name" value="PhnB_like"/>
    <property type="match status" value="1"/>
</dbReference>
<dbReference type="AlphaFoldDB" id="A0A6J7HG90"/>
<protein>
    <submittedName>
        <fullName evidence="2">Unannotated protein</fullName>
    </submittedName>
</protein>
<proteinExistence type="predicted"/>
<dbReference type="InterPro" id="IPR009725">
    <property type="entry name" value="3_dmu_93_MTrfase"/>
</dbReference>
<dbReference type="SUPFAM" id="SSF54593">
    <property type="entry name" value="Glyoxalase/Bleomycin resistance protein/Dihydroxybiphenyl dioxygenase"/>
    <property type="match status" value="1"/>
</dbReference>